<keyword evidence="3" id="KW-0804">Transcription</keyword>
<gene>
    <name evidence="5" type="ORF">J1C47_06860</name>
</gene>
<dbReference type="SMART" id="SM00895">
    <property type="entry name" value="FCD"/>
    <property type="match status" value="1"/>
</dbReference>
<dbReference type="SUPFAM" id="SSF48008">
    <property type="entry name" value="GntR ligand-binding domain-like"/>
    <property type="match status" value="1"/>
</dbReference>
<comment type="caution">
    <text evidence="5">The sequence shown here is derived from an EMBL/GenBank/DDBJ whole genome shotgun (WGS) entry which is preliminary data.</text>
</comment>
<accession>A0ABS3J102</accession>
<protein>
    <submittedName>
        <fullName evidence="5">GntR family transcriptional regulator</fullName>
    </submittedName>
</protein>
<evidence type="ECO:0000313" key="5">
    <source>
        <dbReference type="EMBL" id="MBO0903359.1"/>
    </source>
</evidence>
<feature type="domain" description="HTH gntR-type" evidence="4">
    <location>
        <begin position="7"/>
        <end position="74"/>
    </location>
</feature>
<dbReference type="Proteomes" id="UP000664288">
    <property type="component" value="Unassembled WGS sequence"/>
</dbReference>
<reference evidence="5 6" key="1">
    <citation type="submission" date="2021-03" db="EMBL/GenBank/DDBJ databases">
        <title>Whole genome sequence of Jiella sp. MQZ13P-4.</title>
        <authorList>
            <person name="Tuo L."/>
        </authorList>
    </citation>
    <scope>NUCLEOTIDE SEQUENCE [LARGE SCALE GENOMIC DNA]</scope>
    <source>
        <strain evidence="5 6">MQZ13P-4</strain>
    </source>
</reference>
<dbReference type="EMBL" id="JAFMPY010000005">
    <property type="protein sequence ID" value="MBO0903359.1"/>
    <property type="molecule type" value="Genomic_DNA"/>
</dbReference>
<dbReference type="InterPro" id="IPR036388">
    <property type="entry name" value="WH-like_DNA-bd_sf"/>
</dbReference>
<proteinExistence type="predicted"/>
<dbReference type="Gene3D" id="1.20.120.530">
    <property type="entry name" value="GntR ligand-binding domain-like"/>
    <property type="match status" value="1"/>
</dbReference>
<evidence type="ECO:0000256" key="3">
    <source>
        <dbReference type="ARBA" id="ARBA00023163"/>
    </source>
</evidence>
<dbReference type="InterPro" id="IPR000524">
    <property type="entry name" value="Tscrpt_reg_HTH_GntR"/>
</dbReference>
<dbReference type="Pfam" id="PF00392">
    <property type="entry name" value="GntR"/>
    <property type="match status" value="1"/>
</dbReference>
<dbReference type="PROSITE" id="PS50949">
    <property type="entry name" value="HTH_GNTR"/>
    <property type="match status" value="1"/>
</dbReference>
<dbReference type="Pfam" id="PF07729">
    <property type="entry name" value="FCD"/>
    <property type="match status" value="1"/>
</dbReference>
<keyword evidence="1" id="KW-0805">Transcription regulation</keyword>
<dbReference type="InterPro" id="IPR011711">
    <property type="entry name" value="GntR_C"/>
</dbReference>
<dbReference type="SMART" id="SM00345">
    <property type="entry name" value="HTH_GNTR"/>
    <property type="match status" value="1"/>
</dbReference>
<sequence>MDKIEHRTLNDRTYDRIKQGLMTASFRPGQVLVIRTLAGQYGVSATPVREALQRLVAERLLVMKANRSIAVPELELDAYLELLRIRCEVEGLAAELAAERIDAAGVARLEAIAETLERAVEAQDHAAYRTANQAFHFALYEAARSPRLFGIIRDLWGQTGPYVSALFVSAPYRLQANSEHRRILAALAGNDAAAAREALVADISIASEHIVPNLIRARASRAAAQRREPARRPLPDPAEA</sequence>
<dbReference type="RefSeq" id="WP_207349997.1">
    <property type="nucleotide sequence ID" value="NZ_JAFMPY010000005.1"/>
</dbReference>
<organism evidence="5 6">
    <name type="scientific">Jiella sonneratiae</name>
    <dbReference type="NCBI Taxonomy" id="2816856"/>
    <lineage>
        <taxon>Bacteria</taxon>
        <taxon>Pseudomonadati</taxon>
        <taxon>Pseudomonadota</taxon>
        <taxon>Alphaproteobacteria</taxon>
        <taxon>Hyphomicrobiales</taxon>
        <taxon>Aurantimonadaceae</taxon>
        <taxon>Jiella</taxon>
    </lineage>
</organism>
<evidence type="ECO:0000256" key="1">
    <source>
        <dbReference type="ARBA" id="ARBA00023015"/>
    </source>
</evidence>
<dbReference type="SUPFAM" id="SSF46785">
    <property type="entry name" value="Winged helix' DNA-binding domain"/>
    <property type="match status" value="1"/>
</dbReference>
<dbReference type="InterPro" id="IPR036390">
    <property type="entry name" value="WH_DNA-bd_sf"/>
</dbReference>
<dbReference type="Gene3D" id="1.10.10.10">
    <property type="entry name" value="Winged helix-like DNA-binding domain superfamily/Winged helix DNA-binding domain"/>
    <property type="match status" value="1"/>
</dbReference>
<dbReference type="PANTHER" id="PTHR43537">
    <property type="entry name" value="TRANSCRIPTIONAL REGULATOR, GNTR FAMILY"/>
    <property type="match status" value="1"/>
</dbReference>
<evidence type="ECO:0000313" key="6">
    <source>
        <dbReference type="Proteomes" id="UP000664288"/>
    </source>
</evidence>
<name>A0ABS3J102_9HYPH</name>
<keyword evidence="2" id="KW-0238">DNA-binding</keyword>
<evidence type="ECO:0000256" key="2">
    <source>
        <dbReference type="ARBA" id="ARBA00023125"/>
    </source>
</evidence>
<keyword evidence="6" id="KW-1185">Reference proteome</keyword>
<dbReference type="PANTHER" id="PTHR43537:SF39">
    <property type="entry name" value="HTH-TYPE TRANSCRIPTIONAL REGULATOR MCBR"/>
    <property type="match status" value="1"/>
</dbReference>
<evidence type="ECO:0000259" key="4">
    <source>
        <dbReference type="PROSITE" id="PS50949"/>
    </source>
</evidence>
<dbReference type="InterPro" id="IPR008920">
    <property type="entry name" value="TF_FadR/GntR_C"/>
</dbReference>